<dbReference type="OrthoDB" id="9770347at2"/>
<feature type="transmembrane region" description="Helical" evidence="7">
    <location>
        <begin position="439"/>
        <end position="460"/>
    </location>
</feature>
<evidence type="ECO:0000256" key="4">
    <source>
        <dbReference type="ARBA" id="ARBA00022692"/>
    </source>
</evidence>
<evidence type="ECO:0000256" key="6">
    <source>
        <dbReference type="ARBA" id="ARBA00023136"/>
    </source>
</evidence>
<feature type="transmembrane region" description="Helical" evidence="7">
    <location>
        <begin position="325"/>
        <end position="345"/>
    </location>
</feature>
<dbReference type="AlphaFoldDB" id="A0A3E2XP58"/>
<keyword evidence="5 7" id="KW-1133">Transmembrane helix</keyword>
<comment type="subcellular location">
    <subcellularLocation>
        <location evidence="1">Cell membrane</location>
        <topology evidence="1">Multi-pass membrane protein</topology>
    </subcellularLocation>
</comment>
<reference evidence="8 9" key="1">
    <citation type="submission" date="2018-08" db="EMBL/GenBank/DDBJ databases">
        <title>A genome reference for cultivated species of the human gut microbiota.</title>
        <authorList>
            <person name="Zou Y."/>
            <person name="Xue W."/>
            <person name="Luo G."/>
        </authorList>
    </citation>
    <scope>NUCLEOTIDE SEQUENCE [LARGE SCALE GENOMIC DNA]</scope>
    <source>
        <strain evidence="8 9">AM28-39</strain>
    </source>
</reference>
<dbReference type="EMBL" id="QVFD01000002">
    <property type="protein sequence ID" value="RGC50292.1"/>
    <property type="molecule type" value="Genomic_DNA"/>
</dbReference>
<sequence>MQSSNSTIYNFIWRFAERCGAQLVSFIVSIVLARILVPEDYGTIALVTVFTAILQVFVDSGLGTALIQKKEADDLDFSSVFYFNLVVCVILYIGMFVASPYIAAFYGDDTLTPIIRVLSLTIIISGVKGIQQAYVSRNMLFKRFFFSTIGGTIFSAILGISMAYAGFGVWALVVQQLSNTAIDTLILWITVKWRPKKLFSWSRLKVLLSFGWKLLVSSLLDTGYNNLRNLIIGKMYSSADLAFYNQGDKFPKVIVTNINTSIDSVLLPTMSNVQDDKERVKQMTRRAIKTSTYVMAPLMMGLAFCAEPIVSLVLTDKWLPCVPFLRIFCITYMFWPVHTANLNAINAMGRSDWFLRLEIIKKIMGMTILLSTMWFGVMAMAYSLLLSSVLSQIINSWPNRKLLGYGYLEQVRDFAPGISLAVIMGICVYFISFLHLPTIVTLLIQFIVGAAIYIGVSAILKLEEFEYLLGMVKSFLKK</sequence>
<evidence type="ECO:0000256" key="3">
    <source>
        <dbReference type="ARBA" id="ARBA00022475"/>
    </source>
</evidence>
<feature type="transmembrane region" description="Helical" evidence="7">
    <location>
        <begin position="293"/>
        <end position="313"/>
    </location>
</feature>
<dbReference type="Proteomes" id="UP000261231">
    <property type="component" value="Unassembled WGS sequence"/>
</dbReference>
<dbReference type="PANTHER" id="PTHR30250:SF10">
    <property type="entry name" value="LIPOPOLYSACCHARIDE BIOSYNTHESIS PROTEIN WZXC"/>
    <property type="match status" value="1"/>
</dbReference>
<feature type="transmembrane region" description="Helical" evidence="7">
    <location>
        <begin position="43"/>
        <end position="67"/>
    </location>
</feature>
<feature type="transmembrane region" description="Helical" evidence="7">
    <location>
        <begin position="114"/>
        <end position="131"/>
    </location>
</feature>
<keyword evidence="9" id="KW-1185">Reference proteome</keyword>
<dbReference type="PANTHER" id="PTHR30250">
    <property type="entry name" value="PST FAMILY PREDICTED COLANIC ACID TRANSPORTER"/>
    <property type="match status" value="1"/>
</dbReference>
<feature type="transmembrane region" description="Helical" evidence="7">
    <location>
        <begin position="143"/>
        <end position="164"/>
    </location>
</feature>
<dbReference type="GO" id="GO:0005886">
    <property type="term" value="C:plasma membrane"/>
    <property type="evidence" value="ECO:0007669"/>
    <property type="project" value="UniProtKB-SubCell"/>
</dbReference>
<evidence type="ECO:0000256" key="7">
    <source>
        <dbReference type="SAM" id="Phobius"/>
    </source>
</evidence>
<comment type="caution">
    <text evidence="8">The sequence shown here is derived from an EMBL/GenBank/DDBJ whole genome shotgun (WGS) entry which is preliminary data.</text>
</comment>
<feature type="transmembrane region" description="Helical" evidence="7">
    <location>
        <begin position="170"/>
        <end position="191"/>
    </location>
</feature>
<keyword evidence="4 7" id="KW-0812">Transmembrane</keyword>
<evidence type="ECO:0000256" key="1">
    <source>
        <dbReference type="ARBA" id="ARBA00004651"/>
    </source>
</evidence>
<dbReference type="InterPro" id="IPR050833">
    <property type="entry name" value="Poly_Biosynth_Transport"/>
</dbReference>
<comment type="similarity">
    <text evidence="2">Belongs to the polysaccharide synthase family.</text>
</comment>
<organism evidence="8 9">
    <name type="scientific">Coprococcus catus</name>
    <dbReference type="NCBI Taxonomy" id="116085"/>
    <lineage>
        <taxon>Bacteria</taxon>
        <taxon>Bacillati</taxon>
        <taxon>Bacillota</taxon>
        <taxon>Clostridia</taxon>
        <taxon>Lachnospirales</taxon>
        <taxon>Lachnospiraceae</taxon>
        <taxon>Coprococcus</taxon>
    </lineage>
</organism>
<keyword evidence="3" id="KW-1003">Cell membrane</keyword>
<feature type="transmembrane region" description="Helical" evidence="7">
    <location>
        <begin position="366"/>
        <end position="394"/>
    </location>
</feature>
<accession>A0A3E2XP58</accession>
<evidence type="ECO:0000313" key="8">
    <source>
        <dbReference type="EMBL" id="RGC50292.1"/>
    </source>
</evidence>
<evidence type="ECO:0000256" key="2">
    <source>
        <dbReference type="ARBA" id="ARBA00007430"/>
    </source>
</evidence>
<feature type="transmembrane region" description="Helical" evidence="7">
    <location>
        <begin position="414"/>
        <end position="432"/>
    </location>
</feature>
<keyword evidence="6 7" id="KW-0472">Membrane</keyword>
<evidence type="ECO:0000313" key="9">
    <source>
        <dbReference type="Proteomes" id="UP000261231"/>
    </source>
</evidence>
<dbReference type="Pfam" id="PF13440">
    <property type="entry name" value="Polysacc_synt_3"/>
    <property type="match status" value="1"/>
</dbReference>
<protein>
    <submittedName>
        <fullName evidence="8">Lipopolysaccharide biosynthesis protein</fullName>
    </submittedName>
</protein>
<feature type="transmembrane region" description="Helical" evidence="7">
    <location>
        <begin position="20"/>
        <end position="37"/>
    </location>
</feature>
<feature type="transmembrane region" description="Helical" evidence="7">
    <location>
        <begin position="79"/>
        <end position="102"/>
    </location>
</feature>
<dbReference type="RefSeq" id="WP_117538878.1">
    <property type="nucleotide sequence ID" value="NZ_QVFD01000002.1"/>
</dbReference>
<gene>
    <name evidence="8" type="ORF">DW747_02665</name>
</gene>
<dbReference type="CDD" id="cd13127">
    <property type="entry name" value="MATE_tuaB_like"/>
    <property type="match status" value="1"/>
</dbReference>
<proteinExistence type="inferred from homology"/>
<evidence type="ECO:0000256" key="5">
    <source>
        <dbReference type="ARBA" id="ARBA00022989"/>
    </source>
</evidence>
<name>A0A3E2XP58_9FIRM</name>